<accession>A0ABR1YEH6</accession>
<gene>
    <name evidence="1" type="ORF">HDK90DRAFT_78003</name>
</gene>
<reference evidence="1 2" key="1">
    <citation type="submission" date="2024-04" db="EMBL/GenBank/DDBJ databases">
        <title>Phyllosticta paracitricarpa is synonymous to the EU quarantine fungus P. citricarpa based on phylogenomic analyses.</title>
        <authorList>
            <consortium name="Lawrence Berkeley National Laboratory"/>
            <person name="Van Ingen-Buijs V.A."/>
            <person name="Van Westerhoven A.C."/>
            <person name="Haridas S."/>
            <person name="Skiadas P."/>
            <person name="Martin F."/>
            <person name="Groenewald J.Z."/>
            <person name="Crous P.W."/>
            <person name="Seidl M.F."/>
        </authorList>
    </citation>
    <scope>NUCLEOTIDE SEQUENCE [LARGE SCALE GENOMIC DNA]</scope>
    <source>
        <strain evidence="1 2">CBS 123374</strain>
    </source>
</reference>
<proteinExistence type="predicted"/>
<dbReference type="EMBL" id="JBBWRZ010000011">
    <property type="protein sequence ID" value="KAK8226147.1"/>
    <property type="molecule type" value="Genomic_DNA"/>
</dbReference>
<dbReference type="Proteomes" id="UP001492380">
    <property type="component" value="Unassembled WGS sequence"/>
</dbReference>
<protein>
    <submittedName>
        <fullName evidence="1">Uncharacterized protein</fullName>
    </submittedName>
</protein>
<dbReference type="Gene3D" id="1.10.240.10">
    <property type="entry name" value="Tyrosyl-Transfer RNA Synthetase"/>
    <property type="match status" value="1"/>
</dbReference>
<organism evidence="1 2">
    <name type="scientific">Phyllosticta capitalensis</name>
    <dbReference type="NCBI Taxonomy" id="121624"/>
    <lineage>
        <taxon>Eukaryota</taxon>
        <taxon>Fungi</taxon>
        <taxon>Dikarya</taxon>
        <taxon>Ascomycota</taxon>
        <taxon>Pezizomycotina</taxon>
        <taxon>Dothideomycetes</taxon>
        <taxon>Dothideomycetes incertae sedis</taxon>
        <taxon>Botryosphaeriales</taxon>
        <taxon>Phyllostictaceae</taxon>
        <taxon>Phyllosticta</taxon>
    </lineage>
</organism>
<sequence length="111" mass="12132">MSSSGSAKTNIEFLDAPEVVRAKIMATSCPADHLEHFGVLGLVRDVLFPISVQRVERLASQTGLNEIEEKGICVDSRLFCAENAPGGTAWTVCVVRRVGSVFHNSWRDLMV</sequence>
<evidence type="ECO:0000313" key="2">
    <source>
        <dbReference type="Proteomes" id="UP001492380"/>
    </source>
</evidence>
<keyword evidence="2" id="KW-1185">Reference proteome</keyword>
<evidence type="ECO:0000313" key="1">
    <source>
        <dbReference type="EMBL" id="KAK8226147.1"/>
    </source>
</evidence>
<comment type="caution">
    <text evidence="1">The sequence shown here is derived from an EMBL/GenBank/DDBJ whole genome shotgun (WGS) entry which is preliminary data.</text>
</comment>
<name>A0ABR1YEH6_9PEZI</name>